<evidence type="ECO:0000313" key="5">
    <source>
        <dbReference type="Proteomes" id="UP000830326"/>
    </source>
</evidence>
<dbReference type="Pfam" id="PF00583">
    <property type="entry name" value="Acetyltransf_1"/>
    <property type="match status" value="1"/>
</dbReference>
<dbReference type="PANTHER" id="PTHR43877">
    <property type="entry name" value="AMINOALKYLPHOSPHONATE N-ACETYLTRANSFERASE-RELATED-RELATED"/>
    <property type="match status" value="1"/>
</dbReference>
<sequence length="150" mass="17479">MDEIRVRSVNKSDTTKLLDLMNQYIVDFYKQPQPDNEALINLIHHLIENPTKGLQFVAVKSDELVGFATLYYTFSTLSVGRQAILNDLFVNPEVRGQRLGERLFEKCLDHIRENNFCSMIWETAEDNHIAKSLYNKMGGKKSEFTHYEIY</sequence>
<dbReference type="SUPFAM" id="SSF55729">
    <property type="entry name" value="Acyl-CoA N-acyltransferases (Nat)"/>
    <property type="match status" value="1"/>
</dbReference>
<dbReference type="InterPro" id="IPR016181">
    <property type="entry name" value="Acyl_CoA_acyltransferase"/>
</dbReference>
<proteinExistence type="predicted"/>
<dbReference type="InterPro" id="IPR000182">
    <property type="entry name" value="GNAT_dom"/>
</dbReference>
<evidence type="ECO:0000313" key="4">
    <source>
        <dbReference type="EMBL" id="UOR12863.1"/>
    </source>
</evidence>
<dbReference type="Gene3D" id="3.40.630.30">
    <property type="match status" value="1"/>
</dbReference>
<dbReference type="CDD" id="cd04301">
    <property type="entry name" value="NAT_SF"/>
    <property type="match status" value="1"/>
</dbReference>
<keyword evidence="2" id="KW-0012">Acyltransferase</keyword>
<dbReference type="EMBL" id="CP095075">
    <property type="protein sequence ID" value="UOR12863.1"/>
    <property type="molecule type" value="Genomic_DNA"/>
</dbReference>
<name>A0ABY4HD99_9BACI</name>
<keyword evidence="5" id="KW-1185">Reference proteome</keyword>
<accession>A0ABY4HD99</accession>
<dbReference type="RefSeq" id="WP_245033978.1">
    <property type="nucleotide sequence ID" value="NZ_CP095075.1"/>
</dbReference>
<evidence type="ECO:0000256" key="2">
    <source>
        <dbReference type="ARBA" id="ARBA00023315"/>
    </source>
</evidence>
<reference evidence="4" key="1">
    <citation type="submission" date="2022-04" db="EMBL/GenBank/DDBJ databases">
        <title>Halobacillus sp. isolated from saltern.</title>
        <authorList>
            <person name="Won M."/>
            <person name="Lee C.-M."/>
            <person name="Woen H.-Y."/>
            <person name="Kwon S.-W."/>
        </authorList>
    </citation>
    <scope>NUCLEOTIDE SEQUENCE</scope>
    <source>
        <strain evidence="4">SSHM10-5</strain>
    </source>
</reference>
<organism evidence="4 5">
    <name type="scientific">Halobacillus amylolyticus</name>
    <dbReference type="NCBI Taxonomy" id="2932259"/>
    <lineage>
        <taxon>Bacteria</taxon>
        <taxon>Bacillati</taxon>
        <taxon>Bacillota</taxon>
        <taxon>Bacilli</taxon>
        <taxon>Bacillales</taxon>
        <taxon>Bacillaceae</taxon>
        <taxon>Halobacillus</taxon>
    </lineage>
</organism>
<evidence type="ECO:0000259" key="3">
    <source>
        <dbReference type="PROSITE" id="PS51186"/>
    </source>
</evidence>
<dbReference type="InterPro" id="IPR050832">
    <property type="entry name" value="Bact_Acetyltransf"/>
</dbReference>
<dbReference type="PROSITE" id="PS51186">
    <property type="entry name" value="GNAT"/>
    <property type="match status" value="1"/>
</dbReference>
<dbReference type="Proteomes" id="UP000830326">
    <property type="component" value="Chromosome"/>
</dbReference>
<evidence type="ECO:0000256" key="1">
    <source>
        <dbReference type="ARBA" id="ARBA00022679"/>
    </source>
</evidence>
<feature type="domain" description="N-acetyltransferase" evidence="3">
    <location>
        <begin position="4"/>
        <end position="150"/>
    </location>
</feature>
<protein>
    <submittedName>
        <fullName evidence="4">GNAT family N-acetyltransferase</fullName>
    </submittedName>
</protein>
<gene>
    <name evidence="4" type="ORF">MUO15_04960</name>
</gene>
<keyword evidence="1" id="KW-0808">Transferase</keyword>